<reference evidence="1" key="1">
    <citation type="submission" date="2022-12" db="EMBL/GenBank/DDBJ databases">
        <title>Genome assemblies of Blomia tropicalis.</title>
        <authorList>
            <person name="Cui Y."/>
        </authorList>
    </citation>
    <scope>NUCLEOTIDE SEQUENCE</scope>
    <source>
        <tissue evidence="1">Adult mites</tissue>
    </source>
</reference>
<dbReference type="OMA" id="QFVFSYR"/>
<gene>
    <name evidence="1" type="ORF">RDWZM_004489</name>
</gene>
<keyword evidence="2" id="KW-1185">Reference proteome</keyword>
<dbReference type="Proteomes" id="UP001142055">
    <property type="component" value="Chromosome 2"/>
</dbReference>
<dbReference type="InterPro" id="IPR029034">
    <property type="entry name" value="Cystine-knot_cytokine"/>
</dbReference>
<name>A0A9Q0M487_BLOTA</name>
<dbReference type="Gene3D" id="2.10.90.10">
    <property type="entry name" value="Cystine-knot cytokines"/>
    <property type="match status" value="1"/>
</dbReference>
<dbReference type="AlphaFoldDB" id="A0A9Q0M487"/>
<organism evidence="1 2">
    <name type="scientific">Blomia tropicalis</name>
    <name type="common">Mite</name>
    <dbReference type="NCBI Taxonomy" id="40697"/>
    <lineage>
        <taxon>Eukaryota</taxon>
        <taxon>Metazoa</taxon>
        <taxon>Ecdysozoa</taxon>
        <taxon>Arthropoda</taxon>
        <taxon>Chelicerata</taxon>
        <taxon>Arachnida</taxon>
        <taxon>Acari</taxon>
        <taxon>Acariformes</taxon>
        <taxon>Sarcoptiformes</taxon>
        <taxon>Astigmata</taxon>
        <taxon>Glycyphagoidea</taxon>
        <taxon>Echimyopodidae</taxon>
        <taxon>Blomia</taxon>
    </lineage>
</organism>
<dbReference type="EMBL" id="JAPWDV010000002">
    <property type="protein sequence ID" value="KAJ6218677.1"/>
    <property type="molecule type" value="Genomic_DNA"/>
</dbReference>
<evidence type="ECO:0000313" key="1">
    <source>
        <dbReference type="EMBL" id="KAJ6218677.1"/>
    </source>
</evidence>
<comment type="caution">
    <text evidence="1">The sequence shown here is derived from an EMBL/GenBank/DDBJ whole genome shotgun (WGS) entry which is preliminary data.</text>
</comment>
<dbReference type="OrthoDB" id="10040891at2759"/>
<proteinExistence type="predicted"/>
<accession>A0A9Q0M487</accession>
<sequence length="251" mass="29424">MLKFEWRSRSTQSRHVVWLTVVILCSLKLDTFHFCSKTTIPLPPLDAPNNVIKLIIKTYVNELLDSPGMDPDQLKRKMASMNDYISTHPALHQRYLWVGSTPPAEYNPDLHEITGYDQNTTRFVVKRKRNSGMSESKEQLPSEEICETKQKWEQINETHDLYDNKAKVIQQEDMKQFVFSYRCAKNKGKCLGISQLYESECTERFGWMYMYYKPENKPPQWGFVNAPHHCACRLKPKFYQPTISSADEPMK</sequence>
<evidence type="ECO:0008006" key="3">
    <source>
        <dbReference type="Google" id="ProtNLM"/>
    </source>
</evidence>
<evidence type="ECO:0000313" key="2">
    <source>
        <dbReference type="Proteomes" id="UP001142055"/>
    </source>
</evidence>
<dbReference type="SUPFAM" id="SSF57501">
    <property type="entry name" value="Cystine-knot cytokines"/>
    <property type="match status" value="1"/>
</dbReference>
<protein>
    <recommendedName>
        <fullName evidence="3">Spaetzle domain-containing protein</fullName>
    </recommendedName>
</protein>